<proteinExistence type="predicted"/>
<dbReference type="Proteomes" id="UP001163882">
    <property type="component" value="Chromosome"/>
</dbReference>
<protein>
    <submittedName>
        <fullName evidence="1">Uncharacterized protein</fullName>
    </submittedName>
</protein>
<accession>A0ABY6IJB6</accession>
<organism evidence="1 2">
    <name type="scientific">Pelagibacterium flavum</name>
    <dbReference type="NCBI Taxonomy" id="2984530"/>
    <lineage>
        <taxon>Bacteria</taxon>
        <taxon>Pseudomonadati</taxon>
        <taxon>Pseudomonadota</taxon>
        <taxon>Alphaproteobacteria</taxon>
        <taxon>Hyphomicrobiales</taxon>
        <taxon>Devosiaceae</taxon>
        <taxon>Pelagibacterium</taxon>
    </lineage>
</organism>
<evidence type="ECO:0000313" key="1">
    <source>
        <dbReference type="EMBL" id="UYQ70663.1"/>
    </source>
</evidence>
<dbReference type="RefSeq" id="WP_264224352.1">
    <property type="nucleotide sequence ID" value="NZ_CP107716.1"/>
</dbReference>
<dbReference type="EMBL" id="CP107716">
    <property type="protein sequence ID" value="UYQ70663.1"/>
    <property type="molecule type" value="Genomic_DNA"/>
</dbReference>
<sequence>MEVKNLRPIRDAGTLVATFDLQATPEITLIDWQLRRTKSGLRAFPPSPRHGRASARVEPATFEQIARLAAAAYQEGSARNDYSS</sequence>
<gene>
    <name evidence="1" type="ORF">OF122_11315</name>
</gene>
<evidence type="ECO:0000313" key="2">
    <source>
        <dbReference type="Proteomes" id="UP001163882"/>
    </source>
</evidence>
<name>A0ABY6IJB6_9HYPH</name>
<reference evidence="1" key="1">
    <citation type="submission" date="2022-10" db="EMBL/GenBank/DDBJ databases">
        <title>YIM 151497 complete genome.</title>
        <authorList>
            <person name="Chen X."/>
        </authorList>
    </citation>
    <scope>NUCLEOTIDE SEQUENCE</scope>
    <source>
        <strain evidence="1">YIM 151497</strain>
    </source>
</reference>
<keyword evidence="2" id="KW-1185">Reference proteome</keyword>